<dbReference type="AlphaFoldDB" id="A0A6N2L0L9"/>
<proteinExistence type="predicted"/>
<protein>
    <submittedName>
        <fullName evidence="1">Uncharacterized protein</fullName>
    </submittedName>
</protein>
<gene>
    <name evidence="1" type="ORF">SVIM_LOCUS156848</name>
</gene>
<reference evidence="1" key="1">
    <citation type="submission" date="2019-03" db="EMBL/GenBank/DDBJ databases">
        <authorList>
            <person name="Mank J."/>
            <person name="Almeida P."/>
        </authorList>
    </citation>
    <scope>NUCLEOTIDE SEQUENCE</scope>
    <source>
        <strain evidence="1">78183</strain>
    </source>
</reference>
<sequence length="76" mass="8226">MARKEDKDGLDCQNVVQPKKSGGVQIAATQSSLSMLTAGPRALLISLTFENPGMLFQAKAWCLIKNLARFMVVADT</sequence>
<dbReference type="EMBL" id="CAADRP010000935">
    <property type="protein sequence ID" value="VFU33722.1"/>
    <property type="molecule type" value="Genomic_DNA"/>
</dbReference>
<accession>A0A6N2L0L9</accession>
<organism evidence="1">
    <name type="scientific">Salix viminalis</name>
    <name type="common">Common osier</name>
    <name type="synonym">Basket willow</name>
    <dbReference type="NCBI Taxonomy" id="40686"/>
    <lineage>
        <taxon>Eukaryota</taxon>
        <taxon>Viridiplantae</taxon>
        <taxon>Streptophyta</taxon>
        <taxon>Embryophyta</taxon>
        <taxon>Tracheophyta</taxon>
        <taxon>Spermatophyta</taxon>
        <taxon>Magnoliopsida</taxon>
        <taxon>eudicotyledons</taxon>
        <taxon>Gunneridae</taxon>
        <taxon>Pentapetalae</taxon>
        <taxon>rosids</taxon>
        <taxon>fabids</taxon>
        <taxon>Malpighiales</taxon>
        <taxon>Salicaceae</taxon>
        <taxon>Saliceae</taxon>
        <taxon>Salix</taxon>
    </lineage>
</organism>
<evidence type="ECO:0000313" key="1">
    <source>
        <dbReference type="EMBL" id="VFU33722.1"/>
    </source>
</evidence>
<name>A0A6N2L0L9_SALVM</name>